<dbReference type="NCBIfam" id="NF047847">
    <property type="entry name" value="SS_mature_LptM"/>
    <property type="match status" value="1"/>
</dbReference>
<evidence type="ECO:0000256" key="5">
    <source>
        <dbReference type="ARBA" id="ARBA00023237"/>
    </source>
</evidence>
<dbReference type="Proteomes" id="UP000189177">
    <property type="component" value="Unassembled WGS sequence"/>
</dbReference>
<keyword evidence="2" id="KW-0732">Signal</keyword>
<dbReference type="RefSeq" id="WP_019641480.1">
    <property type="nucleotide sequence ID" value="NZ_MUZR01000016.1"/>
</dbReference>
<proteinExistence type="predicted"/>
<keyword evidence="8" id="KW-1185">Reference proteome</keyword>
<dbReference type="AlphaFoldDB" id="A0A1V2ZZD9"/>
<protein>
    <recommendedName>
        <fullName evidence="9">Lipopeptide</fullName>
    </recommendedName>
</protein>
<gene>
    <name evidence="7" type="ORF">B1A74_05725</name>
</gene>
<dbReference type="InterPro" id="IPR032831">
    <property type="entry name" value="LptM_cons"/>
</dbReference>
<comment type="subcellular location">
    <subcellularLocation>
        <location evidence="1">Cell outer membrane</location>
        <topology evidence="1">Lipid-anchor</topology>
    </subcellularLocation>
</comment>
<evidence type="ECO:0000256" key="1">
    <source>
        <dbReference type="ARBA" id="ARBA00004459"/>
    </source>
</evidence>
<dbReference type="STRING" id="252474.B1A74_05725"/>
<reference evidence="7 8" key="1">
    <citation type="submission" date="2017-02" db="EMBL/GenBank/DDBJ databases">
        <title>Genomic diversity within the haloalkaliphilic genus Thioalkalivibrio.</title>
        <authorList>
            <person name="Ahn A.-C."/>
            <person name="Meier-Kolthoff J."/>
            <person name="Overmars L."/>
            <person name="Richter M."/>
            <person name="Woyke T."/>
            <person name="Sorokin D.Y."/>
            <person name="Muyzer G."/>
        </authorList>
    </citation>
    <scope>NUCLEOTIDE SEQUENCE [LARGE SCALE GENOMIC DNA]</scope>
    <source>
        <strain evidence="7 8">HL17</strain>
    </source>
</reference>
<evidence type="ECO:0000313" key="8">
    <source>
        <dbReference type="Proteomes" id="UP000189177"/>
    </source>
</evidence>
<comment type="caution">
    <text evidence="7">The sequence shown here is derived from an EMBL/GenBank/DDBJ whole genome shotgun (WGS) entry which is preliminary data.</text>
</comment>
<accession>A0A1V2ZZD9</accession>
<evidence type="ECO:0000256" key="4">
    <source>
        <dbReference type="ARBA" id="ARBA00023139"/>
    </source>
</evidence>
<dbReference type="PROSITE" id="PS51257">
    <property type="entry name" value="PROKAR_LIPOPROTEIN"/>
    <property type="match status" value="1"/>
</dbReference>
<keyword evidence="5" id="KW-0998">Cell outer membrane</keyword>
<evidence type="ECO:0000256" key="2">
    <source>
        <dbReference type="ARBA" id="ARBA00022729"/>
    </source>
</evidence>
<keyword evidence="4" id="KW-0564">Palmitate</keyword>
<keyword evidence="6" id="KW-0449">Lipoprotein</keyword>
<evidence type="ECO:0000256" key="6">
    <source>
        <dbReference type="ARBA" id="ARBA00023288"/>
    </source>
</evidence>
<keyword evidence="3" id="KW-0472">Membrane</keyword>
<evidence type="ECO:0000313" key="7">
    <source>
        <dbReference type="EMBL" id="OOC10445.1"/>
    </source>
</evidence>
<evidence type="ECO:0000256" key="3">
    <source>
        <dbReference type="ARBA" id="ARBA00023136"/>
    </source>
</evidence>
<organism evidence="7 8">
    <name type="scientific">Thioalkalivibrio halophilus</name>
    <dbReference type="NCBI Taxonomy" id="252474"/>
    <lineage>
        <taxon>Bacteria</taxon>
        <taxon>Pseudomonadati</taxon>
        <taxon>Pseudomonadota</taxon>
        <taxon>Gammaproteobacteria</taxon>
        <taxon>Chromatiales</taxon>
        <taxon>Ectothiorhodospiraceae</taxon>
        <taxon>Thioalkalivibrio</taxon>
    </lineage>
</organism>
<dbReference type="EMBL" id="MUZR01000016">
    <property type="protein sequence ID" value="OOC10445.1"/>
    <property type="molecule type" value="Genomic_DNA"/>
</dbReference>
<name>A0A1V2ZZD9_9GAMM</name>
<evidence type="ECO:0008006" key="9">
    <source>
        <dbReference type="Google" id="ProtNLM"/>
    </source>
</evidence>
<sequence>MPFCKAHLLLLIVVIVLGGAQMLASCGQKGDLYLPEDEQEESR</sequence>